<sequence length="121" mass="13752">MITTLVKWTKKDIEELLKFLTEESSPFNMSTMLGLLVTCTLLLAVSIQASMNNGEQGEIIAELPTQPMVFNTPDELRTYLQELDKYFAIVGRPRFGRTLGNGYSRNIYPYFRANPLPPPSF</sequence>
<evidence type="ECO:0000313" key="6">
    <source>
        <dbReference type="Proteomes" id="UP001054837"/>
    </source>
</evidence>
<evidence type="ECO:0008006" key="7">
    <source>
        <dbReference type="Google" id="ProtNLM"/>
    </source>
</evidence>
<organism evidence="5 6">
    <name type="scientific">Caerostris darwini</name>
    <dbReference type="NCBI Taxonomy" id="1538125"/>
    <lineage>
        <taxon>Eukaryota</taxon>
        <taxon>Metazoa</taxon>
        <taxon>Ecdysozoa</taxon>
        <taxon>Arthropoda</taxon>
        <taxon>Chelicerata</taxon>
        <taxon>Arachnida</taxon>
        <taxon>Araneae</taxon>
        <taxon>Araneomorphae</taxon>
        <taxon>Entelegynae</taxon>
        <taxon>Araneoidea</taxon>
        <taxon>Araneidae</taxon>
        <taxon>Caerostris</taxon>
    </lineage>
</organism>
<dbReference type="SMART" id="SM00309">
    <property type="entry name" value="PAH"/>
    <property type="match status" value="1"/>
</dbReference>
<dbReference type="GO" id="GO:0005576">
    <property type="term" value="C:extracellular region"/>
    <property type="evidence" value="ECO:0007669"/>
    <property type="project" value="UniProtKB-SubCell"/>
</dbReference>
<dbReference type="PROSITE" id="PS50276">
    <property type="entry name" value="PANCREATIC_HORMONE_2"/>
    <property type="match status" value="1"/>
</dbReference>
<reference evidence="5 6" key="1">
    <citation type="submission" date="2021-06" db="EMBL/GenBank/DDBJ databases">
        <title>Caerostris darwini draft genome.</title>
        <authorList>
            <person name="Kono N."/>
            <person name="Arakawa K."/>
        </authorList>
    </citation>
    <scope>NUCLEOTIDE SEQUENCE [LARGE SCALE GENOMIC DNA]</scope>
</reference>
<keyword evidence="6" id="KW-1185">Reference proteome</keyword>
<proteinExistence type="inferred from homology"/>
<dbReference type="Proteomes" id="UP001054837">
    <property type="component" value="Unassembled WGS sequence"/>
</dbReference>
<dbReference type="EMBL" id="BPLQ01014198">
    <property type="protein sequence ID" value="GIY77957.1"/>
    <property type="molecule type" value="Genomic_DNA"/>
</dbReference>
<dbReference type="AlphaFoldDB" id="A0AAV4W5L3"/>
<evidence type="ECO:0000256" key="3">
    <source>
        <dbReference type="ARBA" id="ARBA00022525"/>
    </source>
</evidence>
<evidence type="ECO:0000313" key="5">
    <source>
        <dbReference type="EMBL" id="GIY77957.1"/>
    </source>
</evidence>
<comment type="subcellular location">
    <subcellularLocation>
        <location evidence="1">Secreted</location>
    </subcellularLocation>
</comment>
<name>A0AAV4W5L3_9ARAC</name>
<protein>
    <recommendedName>
        <fullName evidence="7">Neuropeptide Y</fullName>
    </recommendedName>
</protein>
<dbReference type="InterPro" id="IPR001955">
    <property type="entry name" value="Pancreatic_hormone-like"/>
</dbReference>
<accession>A0AAV4W5L3</accession>
<dbReference type="GO" id="GO:0005179">
    <property type="term" value="F:hormone activity"/>
    <property type="evidence" value="ECO:0007669"/>
    <property type="project" value="InterPro"/>
</dbReference>
<comment type="similarity">
    <text evidence="2 4">Belongs to the NPY family.</text>
</comment>
<dbReference type="CDD" id="cd00126">
    <property type="entry name" value="PAH"/>
    <property type="match status" value="1"/>
</dbReference>
<dbReference type="Pfam" id="PF00159">
    <property type="entry name" value="Hormone_3"/>
    <property type="match status" value="1"/>
</dbReference>
<comment type="caution">
    <text evidence="5">The sequence shown here is derived from an EMBL/GenBank/DDBJ whole genome shotgun (WGS) entry which is preliminary data.</text>
</comment>
<dbReference type="InterPro" id="IPR020392">
    <property type="entry name" value="Pancreatic_hormone-like_CS"/>
</dbReference>
<evidence type="ECO:0000256" key="4">
    <source>
        <dbReference type="RuleBase" id="RU000656"/>
    </source>
</evidence>
<evidence type="ECO:0000256" key="2">
    <source>
        <dbReference type="ARBA" id="ARBA00010022"/>
    </source>
</evidence>
<keyword evidence="3" id="KW-0964">Secreted</keyword>
<gene>
    <name evidence="5" type="primary">AVEN_214618_1</name>
    <name evidence="5" type="ORF">CDAR_573001</name>
</gene>
<dbReference type="PROSITE" id="PS00265">
    <property type="entry name" value="PANCREATIC_HORMONE_1"/>
    <property type="match status" value="1"/>
</dbReference>
<evidence type="ECO:0000256" key="1">
    <source>
        <dbReference type="ARBA" id="ARBA00004613"/>
    </source>
</evidence>